<evidence type="ECO:0000313" key="1">
    <source>
        <dbReference type="WBParaSite" id="HNAJ_0000682601-mRNA-1"/>
    </source>
</evidence>
<dbReference type="SUPFAM" id="SSF69979">
    <property type="entry name" value="Eea1 homodimerisation domain"/>
    <property type="match status" value="1"/>
</dbReference>
<name>A0A0R3TID5_RODNA</name>
<protein>
    <submittedName>
        <fullName evidence="1">GOLGA2L5 domain-containing protein</fullName>
    </submittedName>
</protein>
<dbReference type="WBParaSite" id="HNAJ_0000682601-mRNA-1">
    <property type="protein sequence ID" value="HNAJ_0000682601-mRNA-1"/>
    <property type="gene ID" value="HNAJ_0000682601"/>
</dbReference>
<dbReference type="Gene3D" id="1.20.5.390">
    <property type="entry name" value="L1 transposable element, trimerization domain"/>
    <property type="match status" value="1"/>
</dbReference>
<accession>A0A0R3TID5</accession>
<organism evidence="1">
    <name type="scientific">Rodentolepis nana</name>
    <name type="common">Dwarf tapeworm</name>
    <name type="synonym">Hymenolepis nana</name>
    <dbReference type="NCBI Taxonomy" id="102285"/>
    <lineage>
        <taxon>Eukaryota</taxon>
        <taxon>Metazoa</taxon>
        <taxon>Spiralia</taxon>
        <taxon>Lophotrochozoa</taxon>
        <taxon>Platyhelminthes</taxon>
        <taxon>Cestoda</taxon>
        <taxon>Eucestoda</taxon>
        <taxon>Cyclophyllidea</taxon>
        <taxon>Hymenolepididae</taxon>
        <taxon>Rodentolepis</taxon>
    </lineage>
</organism>
<sequence>LKGSLESESVLQTKLAEAESTLISQRAALETHESTVAEIEAKLISALAENQTLVDQIIERQNKAEQLESVLQTTHQEVDGFQRIVLDLGRQNQALQIQLERLTNRQWVSDDSALACTNCNKEFTISIRKV</sequence>
<dbReference type="STRING" id="102285.A0A0R3TID5"/>
<dbReference type="AlphaFoldDB" id="A0A0R3TID5"/>
<proteinExistence type="predicted"/>
<reference evidence="1" key="1">
    <citation type="submission" date="2017-02" db="UniProtKB">
        <authorList>
            <consortium name="WormBaseParasite"/>
        </authorList>
    </citation>
    <scope>IDENTIFICATION</scope>
</reference>